<sequence>MDAESADGGPATTVDDYLAGLDPADRAVIGRIYRALVGSARHHRS</sequence>
<name>A0A7D7QYX3_9ACTN</name>
<dbReference type="Proteomes" id="UP000515663">
    <property type="component" value="Chromosome"/>
</dbReference>
<keyword evidence="2" id="KW-1185">Reference proteome</keyword>
<dbReference type="KEGG" id="gji:H1R19_17390"/>
<gene>
    <name evidence="1" type="ORF">H1R19_17390</name>
</gene>
<accession>A0A7D7QYX3</accession>
<dbReference type="EMBL" id="CP059491">
    <property type="protein sequence ID" value="QMT00651.1"/>
    <property type="molecule type" value="Genomic_DNA"/>
</dbReference>
<organism evidence="1 2">
    <name type="scientific">Gordonia jinghuaiqii</name>
    <dbReference type="NCBI Taxonomy" id="2758710"/>
    <lineage>
        <taxon>Bacteria</taxon>
        <taxon>Bacillati</taxon>
        <taxon>Actinomycetota</taxon>
        <taxon>Actinomycetes</taxon>
        <taxon>Mycobacteriales</taxon>
        <taxon>Gordoniaceae</taxon>
        <taxon>Gordonia</taxon>
    </lineage>
</organism>
<proteinExistence type="predicted"/>
<dbReference type="AlphaFoldDB" id="A0A7D7QYX3"/>
<dbReference type="RefSeq" id="WP_188328655.1">
    <property type="nucleotide sequence ID" value="NZ_CP059491.1"/>
</dbReference>
<reference evidence="2" key="1">
    <citation type="submission" date="2020-07" db="EMBL/GenBank/DDBJ databases">
        <title>novel species isolated from the respiratory tract of Marmot.</title>
        <authorList>
            <person name="Zhang G."/>
        </authorList>
    </citation>
    <scope>NUCLEOTIDE SEQUENCE [LARGE SCALE GENOMIC DNA]</scope>
    <source>
        <strain evidence="2">686</strain>
    </source>
</reference>
<evidence type="ECO:0000313" key="1">
    <source>
        <dbReference type="EMBL" id="QMT00651.1"/>
    </source>
</evidence>
<evidence type="ECO:0000313" key="2">
    <source>
        <dbReference type="Proteomes" id="UP000515663"/>
    </source>
</evidence>
<protein>
    <submittedName>
        <fullName evidence="1">Uncharacterized protein</fullName>
    </submittedName>
</protein>